<comment type="caution">
    <text evidence="4">The sequence shown here is derived from an EMBL/GenBank/DDBJ whole genome shotgun (WGS) entry which is preliminary data.</text>
</comment>
<accession>A0A9D2MTX3</accession>
<evidence type="ECO:0000256" key="2">
    <source>
        <dbReference type="SAM" id="Phobius"/>
    </source>
</evidence>
<name>A0A9D2MTX3_9FIRM</name>
<keyword evidence="2" id="KW-1133">Transmembrane helix</keyword>
<dbReference type="EMBL" id="DWXE01000041">
    <property type="protein sequence ID" value="HJB92022.1"/>
    <property type="molecule type" value="Genomic_DNA"/>
</dbReference>
<feature type="region of interest" description="Disordered" evidence="1">
    <location>
        <begin position="232"/>
        <end position="253"/>
    </location>
</feature>
<evidence type="ECO:0000313" key="5">
    <source>
        <dbReference type="Proteomes" id="UP000886883"/>
    </source>
</evidence>
<feature type="region of interest" description="Disordered" evidence="1">
    <location>
        <begin position="198"/>
        <end position="220"/>
    </location>
</feature>
<feature type="signal peptide" evidence="3">
    <location>
        <begin position="1"/>
        <end position="29"/>
    </location>
</feature>
<organism evidence="4 5">
    <name type="scientific">Candidatus Eisenbergiella merdigallinarum</name>
    <dbReference type="NCBI Taxonomy" id="2838552"/>
    <lineage>
        <taxon>Bacteria</taxon>
        <taxon>Bacillati</taxon>
        <taxon>Bacillota</taxon>
        <taxon>Clostridia</taxon>
        <taxon>Lachnospirales</taxon>
        <taxon>Lachnospiraceae</taxon>
        <taxon>Eisenbergiella</taxon>
    </lineage>
</organism>
<keyword evidence="3" id="KW-0732">Signal</keyword>
<evidence type="ECO:0000313" key="4">
    <source>
        <dbReference type="EMBL" id="HJB92022.1"/>
    </source>
</evidence>
<gene>
    <name evidence="4" type="ORF">H9763_11240</name>
</gene>
<evidence type="ECO:0000256" key="3">
    <source>
        <dbReference type="SAM" id="SignalP"/>
    </source>
</evidence>
<sequence>MKRKNKMKNGFSLLTALLLAAGLSVTAAAADSSVVFEDGKVTVFEPGSAYTDSDLFENFKGVMPGDVRTEEITVENRAGDCDYIKVYLRAVPHDEDGNPVSGEVLEELRADRRRGNDSELEYMYDFLSQLSMKVTSGDSVLYEESPDRVDGLADNVYLGTLREKETVALNVELSVPIEMGSEYSGRIGEVDWVFVAEGFDDPDAPPERHPGPDDGDDEEDVPAAVMPAAQTPAAPIQIPEQPQTDGGTSPQTGDSANPVLWILAAAFGALVLIAVIARRRKRERGNG</sequence>
<feature type="chain" id="PRO_5038941657" evidence="3">
    <location>
        <begin position="30"/>
        <end position="287"/>
    </location>
</feature>
<keyword evidence="2" id="KW-0812">Transmembrane</keyword>
<keyword evidence="2" id="KW-0472">Membrane</keyword>
<protein>
    <submittedName>
        <fullName evidence="4">LPXTG cell wall anchor domain-containing protein</fullName>
    </submittedName>
</protein>
<dbReference type="Proteomes" id="UP000886883">
    <property type="component" value="Unassembled WGS sequence"/>
</dbReference>
<feature type="transmembrane region" description="Helical" evidence="2">
    <location>
        <begin position="259"/>
        <end position="277"/>
    </location>
</feature>
<dbReference type="NCBIfam" id="TIGR01167">
    <property type="entry name" value="LPXTG_anchor"/>
    <property type="match status" value="1"/>
</dbReference>
<reference evidence="4" key="2">
    <citation type="submission" date="2021-04" db="EMBL/GenBank/DDBJ databases">
        <authorList>
            <person name="Gilroy R."/>
        </authorList>
    </citation>
    <scope>NUCLEOTIDE SEQUENCE</scope>
    <source>
        <strain evidence="4">USAMLcec3-2134</strain>
    </source>
</reference>
<evidence type="ECO:0000256" key="1">
    <source>
        <dbReference type="SAM" id="MobiDB-lite"/>
    </source>
</evidence>
<proteinExistence type="predicted"/>
<dbReference type="AlphaFoldDB" id="A0A9D2MTX3"/>
<reference evidence="4" key="1">
    <citation type="journal article" date="2021" name="PeerJ">
        <title>Extensive microbial diversity within the chicken gut microbiome revealed by metagenomics and culture.</title>
        <authorList>
            <person name="Gilroy R."/>
            <person name="Ravi A."/>
            <person name="Getino M."/>
            <person name="Pursley I."/>
            <person name="Horton D.L."/>
            <person name="Alikhan N.F."/>
            <person name="Baker D."/>
            <person name="Gharbi K."/>
            <person name="Hall N."/>
            <person name="Watson M."/>
            <person name="Adriaenssens E.M."/>
            <person name="Foster-Nyarko E."/>
            <person name="Jarju S."/>
            <person name="Secka A."/>
            <person name="Antonio M."/>
            <person name="Oren A."/>
            <person name="Chaudhuri R.R."/>
            <person name="La Ragione R."/>
            <person name="Hildebrand F."/>
            <person name="Pallen M.J."/>
        </authorList>
    </citation>
    <scope>NUCLEOTIDE SEQUENCE</scope>
    <source>
        <strain evidence="4">USAMLcec3-2134</strain>
    </source>
</reference>
<feature type="compositionally biased region" description="Low complexity" evidence="1">
    <location>
        <begin position="232"/>
        <end position="244"/>
    </location>
</feature>